<dbReference type="Gene3D" id="2.30.110.10">
    <property type="entry name" value="Electron Transport, Fmn-binding Protein, Chain A"/>
    <property type="match status" value="1"/>
</dbReference>
<evidence type="ECO:0000259" key="2">
    <source>
        <dbReference type="Pfam" id="PF20766"/>
    </source>
</evidence>
<feature type="domain" description="DUF447" evidence="2">
    <location>
        <begin position="145"/>
        <end position="198"/>
    </location>
</feature>
<dbReference type="SUPFAM" id="SSF50475">
    <property type="entry name" value="FMN-binding split barrel"/>
    <property type="match status" value="1"/>
</dbReference>
<comment type="caution">
    <text evidence="3">The sequence shown here is derived from an EMBL/GenBank/DDBJ whole genome shotgun (WGS) entry which is preliminary data.</text>
</comment>
<reference evidence="3 4" key="1">
    <citation type="journal article" date="2017" name="BMC Genomics">
        <title>Genomic analysis of methanogenic archaea reveals a shift towards energy conservation.</title>
        <authorList>
            <person name="Gilmore S.P."/>
            <person name="Henske J.K."/>
            <person name="Sexton J.A."/>
            <person name="Solomon K.V."/>
            <person name="Seppala S."/>
            <person name="Yoo J.I."/>
            <person name="Huyett L.M."/>
            <person name="Pressman A."/>
            <person name="Cogan J.Z."/>
            <person name="Kivenson V."/>
            <person name="Peng X."/>
            <person name="Tan Y."/>
            <person name="Valentine D.L."/>
            <person name="O'Malley M.A."/>
        </authorList>
    </citation>
    <scope>NUCLEOTIDE SEQUENCE [LARGE SCALE GENOMIC DNA]</scope>
    <source>
        <strain evidence="3 4">M.o.H.</strain>
    </source>
</reference>
<evidence type="ECO:0000313" key="3">
    <source>
        <dbReference type="EMBL" id="PAV05974.1"/>
    </source>
</evidence>
<evidence type="ECO:0000313" key="4">
    <source>
        <dbReference type="Proteomes" id="UP000217784"/>
    </source>
</evidence>
<dbReference type="EMBL" id="LMVM01000001">
    <property type="protein sequence ID" value="PAV05974.1"/>
    <property type="molecule type" value="Genomic_DNA"/>
</dbReference>
<gene>
    <name evidence="3" type="ORF">ASJ80_14085</name>
</gene>
<evidence type="ECO:0000259" key="1">
    <source>
        <dbReference type="Pfam" id="PF04289"/>
    </source>
</evidence>
<dbReference type="AlphaFoldDB" id="A0A2A2H9M8"/>
<feature type="domain" description="DUF447" evidence="1">
    <location>
        <begin position="15"/>
        <end position="132"/>
    </location>
</feature>
<dbReference type="InterPro" id="IPR016733">
    <property type="entry name" value="UCP018747"/>
</dbReference>
<accession>A0A2A2H9M8</accession>
<dbReference type="InterPro" id="IPR012349">
    <property type="entry name" value="Split_barrel_FMN-bd"/>
</dbReference>
<keyword evidence="4" id="KW-1185">Reference proteome</keyword>
<dbReference type="PIRSF" id="PIRSF018747">
    <property type="entry name" value="UCP018747"/>
    <property type="match status" value="1"/>
</dbReference>
<organism evidence="3 4">
    <name type="scientific">Methanobacterium bryantii</name>
    <dbReference type="NCBI Taxonomy" id="2161"/>
    <lineage>
        <taxon>Archaea</taxon>
        <taxon>Methanobacteriati</taxon>
        <taxon>Methanobacteriota</taxon>
        <taxon>Methanomada group</taxon>
        <taxon>Methanobacteria</taxon>
        <taxon>Methanobacteriales</taxon>
        <taxon>Methanobacteriaceae</taxon>
        <taxon>Methanobacterium</taxon>
    </lineage>
</organism>
<dbReference type="InterPro" id="IPR007386">
    <property type="entry name" value="DUF447_N"/>
</dbReference>
<protein>
    <recommendedName>
        <fullName evidence="5">DUF447 domain-containing protein</fullName>
    </recommendedName>
</protein>
<evidence type="ECO:0008006" key="5">
    <source>
        <dbReference type="Google" id="ProtNLM"/>
    </source>
</evidence>
<sequence length="205" mass="23178">MQDLESLGMKKGLLYETIITTHNGNGVPNAAPIGVICKNKNEIVLNLFEGTHTLENIKTNSQFVVNILKDPLVFVGCTTGDLSSDHFKKHCDAFYIKNTDAFFTASVTRTKEIEKEDNISKSKMTIIKASVNEVIIKKESVEPLNRAIFAIIESLVYLTRIKMVDENTAKEYLERIHEMSRTVNRVGSLDHKKAMQNILKYIENN</sequence>
<dbReference type="Pfam" id="PF04289">
    <property type="entry name" value="DUF447_N"/>
    <property type="match status" value="1"/>
</dbReference>
<dbReference type="Gene3D" id="1.20.58.290">
    <property type="entry name" value="Hypothetical membrane protein ta0354_69_121"/>
    <property type="match status" value="1"/>
</dbReference>
<dbReference type="InterPro" id="IPR049288">
    <property type="entry name" value="DUF447_C"/>
</dbReference>
<dbReference type="Pfam" id="PF20766">
    <property type="entry name" value="DUF447_C"/>
    <property type="match status" value="1"/>
</dbReference>
<dbReference type="RefSeq" id="WP_069583426.1">
    <property type="nucleotide sequence ID" value="NZ_LMVM01000001.1"/>
</dbReference>
<proteinExistence type="predicted"/>
<dbReference type="Proteomes" id="UP000217784">
    <property type="component" value="Unassembled WGS sequence"/>
</dbReference>
<name>A0A2A2H9M8_METBR</name>
<dbReference type="OrthoDB" id="146030at2157"/>